<reference evidence="9 10" key="1">
    <citation type="submission" date="2017-02" db="EMBL/GenBank/DDBJ databases">
        <authorList>
            <person name="Peterson S.W."/>
        </authorList>
    </citation>
    <scope>NUCLEOTIDE SEQUENCE [LARGE SCALE GENOMIC DNA]</scope>
    <source>
        <strain evidence="9 10">M1</strain>
    </source>
</reference>
<dbReference type="InterPro" id="IPR001719">
    <property type="entry name" value="AP_endonuc_2"/>
</dbReference>
<keyword evidence="7 9" id="KW-0255">Endonuclease</keyword>
<dbReference type="InterPro" id="IPR018246">
    <property type="entry name" value="AP_endonuc_F2_Zn_BS"/>
</dbReference>
<dbReference type="InterPro" id="IPR013022">
    <property type="entry name" value="Xyl_isomerase-like_TIM-brl"/>
</dbReference>
<keyword evidence="6 7" id="KW-0234">DNA repair</keyword>
<evidence type="ECO:0000256" key="2">
    <source>
        <dbReference type="ARBA" id="ARBA00022723"/>
    </source>
</evidence>
<sequence>MFIGSHLSISKGFEDAIKQAVSIGANTFQFFTRNPRGSKAKKLNLDDIKKAEEIWIQNKFASLLAHAPYTYNFASNKEKTWELAKRLLRDDLERLSHLSICNYLVMHPGNHIKEGMEFGIQRIAEGINQVLEGNENTMILLETMSGKGTEVGYRFGQLKEIINRIKYNKKIGICFDTCHTYSAGYDIINNLDDVLEEFDEILGIERLKVVHLNDSKHELGSKKDRHACIGEGTLGLSGILNFINHPKLKGIPIFLETPNDIQGYEREIKLLKYGYNK</sequence>
<dbReference type="FunFam" id="3.20.20.150:FF:000001">
    <property type="entry name" value="Probable endonuclease 4"/>
    <property type="match status" value="1"/>
</dbReference>
<protein>
    <recommendedName>
        <fullName evidence="7">Probable endonuclease 4</fullName>
        <ecNumber evidence="7">3.1.21.2</ecNumber>
    </recommendedName>
    <alternativeName>
        <fullName evidence="7">Endodeoxyribonuclease IV</fullName>
    </alternativeName>
    <alternativeName>
        <fullName evidence="7">Endonuclease IV</fullName>
    </alternativeName>
</protein>
<dbReference type="GO" id="GO:0008270">
    <property type="term" value="F:zinc ion binding"/>
    <property type="evidence" value="ECO:0007669"/>
    <property type="project" value="UniProtKB-UniRule"/>
</dbReference>
<dbReference type="GO" id="GO:0006284">
    <property type="term" value="P:base-excision repair"/>
    <property type="evidence" value="ECO:0007669"/>
    <property type="project" value="TreeGrafter"/>
</dbReference>
<evidence type="ECO:0000256" key="1">
    <source>
        <dbReference type="ARBA" id="ARBA00005340"/>
    </source>
</evidence>
<dbReference type="GO" id="GO:0008081">
    <property type="term" value="F:phosphoric diester hydrolase activity"/>
    <property type="evidence" value="ECO:0007669"/>
    <property type="project" value="TreeGrafter"/>
</dbReference>
<dbReference type="NCBIfam" id="TIGR00587">
    <property type="entry name" value="nfo"/>
    <property type="match status" value="1"/>
</dbReference>
<keyword evidence="5 7" id="KW-0862">Zinc</keyword>
<feature type="binding site" evidence="7">
    <location>
        <position position="224"/>
    </location>
    <ligand>
        <name>Zn(2+)</name>
        <dbReference type="ChEBI" id="CHEBI:29105"/>
        <label>3</label>
    </ligand>
</feature>
<dbReference type="GO" id="GO:0008833">
    <property type="term" value="F:deoxyribonuclease IV (phage-T4-induced) activity"/>
    <property type="evidence" value="ECO:0007669"/>
    <property type="project" value="UniProtKB-UniRule"/>
</dbReference>
<feature type="binding site" evidence="7">
    <location>
        <position position="66"/>
    </location>
    <ligand>
        <name>Zn(2+)</name>
        <dbReference type="ChEBI" id="CHEBI:29105"/>
        <label>1</label>
    </ligand>
</feature>
<dbReference type="PROSITE" id="PS51432">
    <property type="entry name" value="AP_NUCLEASE_F2_4"/>
    <property type="match status" value="1"/>
</dbReference>
<evidence type="ECO:0000313" key="10">
    <source>
        <dbReference type="Proteomes" id="UP000190285"/>
    </source>
</evidence>
<accession>A0A1T5LIR0</accession>
<organism evidence="9 10">
    <name type="scientific">Maledivibacter halophilus</name>
    <dbReference type="NCBI Taxonomy" id="36842"/>
    <lineage>
        <taxon>Bacteria</taxon>
        <taxon>Bacillati</taxon>
        <taxon>Bacillota</taxon>
        <taxon>Clostridia</taxon>
        <taxon>Peptostreptococcales</taxon>
        <taxon>Caminicellaceae</taxon>
        <taxon>Maledivibacter</taxon>
    </lineage>
</organism>
<feature type="binding site" evidence="7">
    <location>
        <position position="176"/>
    </location>
    <ligand>
        <name>Zn(2+)</name>
        <dbReference type="ChEBI" id="CHEBI:29105"/>
        <label>2</label>
    </ligand>
</feature>
<feature type="binding site" evidence="7">
    <location>
        <position position="256"/>
    </location>
    <ligand>
        <name>Zn(2+)</name>
        <dbReference type="ChEBI" id="CHEBI:29105"/>
        <label>2</label>
    </ligand>
</feature>
<dbReference type="GO" id="GO:0003677">
    <property type="term" value="F:DNA binding"/>
    <property type="evidence" value="ECO:0007669"/>
    <property type="project" value="InterPro"/>
</dbReference>
<dbReference type="STRING" id="36842.SAMN02194393_02912"/>
<comment type="cofactor">
    <cofactor evidence="7">
        <name>Zn(2+)</name>
        <dbReference type="ChEBI" id="CHEBI:29105"/>
    </cofactor>
    <text evidence="7">Binds 3 Zn(2+) ions.</text>
</comment>
<evidence type="ECO:0000256" key="5">
    <source>
        <dbReference type="ARBA" id="ARBA00022833"/>
    </source>
</evidence>
<name>A0A1T5LIR0_9FIRM</name>
<evidence type="ECO:0000256" key="3">
    <source>
        <dbReference type="ARBA" id="ARBA00022763"/>
    </source>
</evidence>
<evidence type="ECO:0000259" key="8">
    <source>
        <dbReference type="Pfam" id="PF01261"/>
    </source>
</evidence>
<keyword evidence="7" id="KW-0540">Nuclease</keyword>
<dbReference type="InterPro" id="IPR036237">
    <property type="entry name" value="Xyl_isomerase-like_sf"/>
</dbReference>
<dbReference type="SMART" id="SM00518">
    <property type="entry name" value="AP2Ec"/>
    <property type="match status" value="1"/>
</dbReference>
<dbReference type="OrthoDB" id="9805666at2"/>
<evidence type="ECO:0000256" key="6">
    <source>
        <dbReference type="ARBA" id="ARBA00023204"/>
    </source>
</evidence>
<proteinExistence type="inferred from homology"/>
<dbReference type="HAMAP" id="MF_00152">
    <property type="entry name" value="Nfo"/>
    <property type="match status" value="1"/>
</dbReference>
<feature type="binding site" evidence="7">
    <location>
        <position position="179"/>
    </location>
    <ligand>
        <name>Zn(2+)</name>
        <dbReference type="ChEBI" id="CHEBI:29105"/>
        <label>3</label>
    </ligand>
</feature>
<dbReference type="SUPFAM" id="SSF51658">
    <property type="entry name" value="Xylose isomerase-like"/>
    <property type="match status" value="1"/>
</dbReference>
<evidence type="ECO:0000256" key="4">
    <source>
        <dbReference type="ARBA" id="ARBA00022801"/>
    </source>
</evidence>
<feature type="binding site" evidence="7">
    <location>
        <position position="142"/>
    </location>
    <ligand>
        <name>Zn(2+)</name>
        <dbReference type="ChEBI" id="CHEBI:29105"/>
        <label>1</label>
    </ligand>
</feature>
<dbReference type="Pfam" id="PF01261">
    <property type="entry name" value="AP_endonuc_2"/>
    <property type="match status" value="1"/>
</dbReference>
<keyword evidence="10" id="KW-1185">Reference proteome</keyword>
<dbReference type="Proteomes" id="UP000190285">
    <property type="component" value="Unassembled WGS sequence"/>
</dbReference>
<evidence type="ECO:0000313" key="9">
    <source>
        <dbReference type="EMBL" id="SKC75877.1"/>
    </source>
</evidence>
<comment type="function">
    <text evidence="7">Endonuclease IV plays a role in DNA repair. It cleaves phosphodiester bonds at apurinic or apyrimidinic (AP) sites, generating a 3'-hydroxyl group and a 5'-terminal sugar phosphate.</text>
</comment>
<feature type="binding site" evidence="7">
    <location>
        <position position="211"/>
    </location>
    <ligand>
        <name>Zn(2+)</name>
        <dbReference type="ChEBI" id="CHEBI:29105"/>
        <label>2</label>
    </ligand>
</feature>
<feature type="binding site" evidence="7">
    <location>
        <position position="107"/>
    </location>
    <ligand>
        <name>Zn(2+)</name>
        <dbReference type="ChEBI" id="CHEBI:29105"/>
        <label>1</label>
    </ligand>
</feature>
<dbReference type="AlphaFoldDB" id="A0A1T5LIR0"/>
<dbReference type="PROSITE" id="PS00731">
    <property type="entry name" value="AP_NUCLEASE_F2_3"/>
    <property type="match status" value="1"/>
</dbReference>
<keyword evidence="4 7" id="KW-0378">Hydrolase</keyword>
<dbReference type="PANTHER" id="PTHR21445:SF0">
    <property type="entry name" value="APURINIC-APYRIMIDINIC ENDONUCLEASE"/>
    <property type="match status" value="1"/>
</dbReference>
<dbReference type="GO" id="GO:0003906">
    <property type="term" value="F:DNA-(apurinic or apyrimidinic site) endonuclease activity"/>
    <property type="evidence" value="ECO:0007669"/>
    <property type="project" value="TreeGrafter"/>
</dbReference>
<dbReference type="Gene3D" id="3.20.20.150">
    <property type="entry name" value="Divalent-metal-dependent TIM barrel enzymes"/>
    <property type="match status" value="1"/>
</dbReference>
<dbReference type="EMBL" id="FUZT01000007">
    <property type="protein sequence ID" value="SKC75877.1"/>
    <property type="molecule type" value="Genomic_DNA"/>
</dbReference>
<dbReference type="CDD" id="cd00019">
    <property type="entry name" value="AP2Ec"/>
    <property type="match status" value="1"/>
</dbReference>
<gene>
    <name evidence="7" type="primary">nfo</name>
    <name evidence="9" type="ORF">SAMN02194393_02912</name>
</gene>
<feature type="binding site" evidence="7">
    <location>
        <position position="226"/>
    </location>
    <ligand>
        <name>Zn(2+)</name>
        <dbReference type="ChEBI" id="CHEBI:29105"/>
        <label>3</label>
    </ligand>
</feature>
<dbReference type="EC" id="3.1.21.2" evidence="7"/>
<keyword evidence="3 7" id="KW-0227">DNA damage</keyword>
<evidence type="ECO:0000256" key="7">
    <source>
        <dbReference type="HAMAP-Rule" id="MF_00152"/>
    </source>
</evidence>
<keyword evidence="2 7" id="KW-0479">Metal-binding</keyword>
<comment type="similarity">
    <text evidence="1 7">Belongs to the AP endonuclease 2 family.</text>
</comment>
<feature type="domain" description="Xylose isomerase-like TIM barrel" evidence="8">
    <location>
        <begin position="18"/>
        <end position="272"/>
    </location>
</feature>
<comment type="catalytic activity">
    <reaction evidence="7">
        <text>Endonucleolytic cleavage to 5'-phosphooligonucleotide end-products.</text>
        <dbReference type="EC" id="3.1.21.2"/>
    </reaction>
</comment>
<dbReference type="PROSITE" id="PS00730">
    <property type="entry name" value="AP_NUCLEASE_F2_2"/>
    <property type="match status" value="1"/>
</dbReference>
<feature type="binding site" evidence="7">
    <location>
        <position position="142"/>
    </location>
    <ligand>
        <name>Zn(2+)</name>
        <dbReference type="ChEBI" id="CHEBI:29105"/>
        <label>2</label>
    </ligand>
</feature>
<dbReference type="PANTHER" id="PTHR21445">
    <property type="entry name" value="ENDONUCLEASE IV ENDODEOXYRIBONUCLEASE IV"/>
    <property type="match status" value="1"/>
</dbReference>
<dbReference type="RefSeq" id="WP_079492562.1">
    <property type="nucleotide sequence ID" value="NZ_FUZT01000007.1"/>
</dbReference>